<dbReference type="AlphaFoldDB" id="A0A425ARI1"/>
<sequence length="106" mass="12332">MLMCVLLHRRLSHAGDESVYVAQSPLAASEGRGARERGGQVLSHWLSPYYLSNYGCIMRLCLLFVKHYTVKMCKYLVRTYTLFFTFSSIGYQCVQRKFENFYILVV</sequence>
<reference evidence="1 2" key="1">
    <citation type="submission" date="2017-09" db="EMBL/GenBank/DDBJ databases">
        <title>Phenotypic and genotypic characterization of Colombian isolates of Neisseria meningitidis recovered from invasive disease.</title>
        <authorList>
            <person name="Duarte C."/>
            <person name="Gabastou J.M."/>
            <person name="Moreno J."/>
        </authorList>
    </citation>
    <scope>NUCLEOTIDE SEQUENCE [LARGE SCALE GENOMIC DNA]</scope>
    <source>
        <strain evidence="1 2">INS-Nm1124</strain>
    </source>
</reference>
<evidence type="ECO:0000313" key="2">
    <source>
        <dbReference type="Proteomes" id="UP000283829"/>
    </source>
</evidence>
<evidence type="ECO:0000313" key="1">
    <source>
        <dbReference type="EMBL" id="RQJ68216.1"/>
    </source>
</evidence>
<comment type="caution">
    <text evidence="1">The sequence shown here is derived from an EMBL/GenBank/DDBJ whole genome shotgun (WGS) entry which is preliminary data.</text>
</comment>
<organism evidence="1 2">
    <name type="scientific">Neisseria meningitidis</name>
    <dbReference type="NCBI Taxonomy" id="487"/>
    <lineage>
        <taxon>Bacteria</taxon>
        <taxon>Pseudomonadati</taxon>
        <taxon>Pseudomonadota</taxon>
        <taxon>Betaproteobacteria</taxon>
        <taxon>Neisseriales</taxon>
        <taxon>Neisseriaceae</taxon>
        <taxon>Neisseria</taxon>
    </lineage>
</organism>
<dbReference type="EMBL" id="NWXB01000003">
    <property type="protein sequence ID" value="RQJ68216.1"/>
    <property type="molecule type" value="Genomic_DNA"/>
</dbReference>
<gene>
    <name evidence="1" type="ORF">COI09_02485</name>
</gene>
<accession>A0A425ARI1</accession>
<name>A0A425ARI1_NEIME</name>
<dbReference type="Proteomes" id="UP000283829">
    <property type="component" value="Unassembled WGS sequence"/>
</dbReference>
<protein>
    <submittedName>
        <fullName evidence="1">Uncharacterized protein</fullName>
    </submittedName>
</protein>
<proteinExistence type="predicted"/>